<reference evidence="12 13" key="1">
    <citation type="journal article" date="2016" name="Nat. Commun.">
        <title>Thousands of microbial genomes shed light on interconnected biogeochemical processes in an aquifer system.</title>
        <authorList>
            <person name="Anantharaman K."/>
            <person name="Brown C.T."/>
            <person name="Hug L.A."/>
            <person name="Sharon I."/>
            <person name="Castelle C.J."/>
            <person name="Probst A.J."/>
            <person name="Thomas B.C."/>
            <person name="Singh A."/>
            <person name="Wilkins M.J."/>
            <person name="Karaoz U."/>
            <person name="Brodie E.L."/>
            <person name="Williams K.H."/>
            <person name="Hubbard S.S."/>
            <person name="Banfield J.F."/>
        </authorList>
    </citation>
    <scope>NUCLEOTIDE SEQUENCE [LARGE SCALE GENOMIC DNA]</scope>
</reference>
<dbReference type="SMART" id="SM00873">
    <property type="entry name" value="B3_4"/>
    <property type="match status" value="1"/>
</dbReference>
<organism evidence="12 13">
    <name type="scientific">Candidatus Kaiserbacteria bacterium RIFCSPHIGHO2_01_FULL_56_24</name>
    <dbReference type="NCBI Taxonomy" id="1798487"/>
    <lineage>
        <taxon>Bacteria</taxon>
        <taxon>Candidatus Kaiseribacteriota</taxon>
    </lineage>
</organism>
<keyword evidence="6" id="KW-0067">ATP-binding</keyword>
<dbReference type="SUPFAM" id="SSF55681">
    <property type="entry name" value="Class II aaRS and biotin synthetases"/>
    <property type="match status" value="1"/>
</dbReference>
<dbReference type="Proteomes" id="UP000176377">
    <property type="component" value="Unassembled WGS sequence"/>
</dbReference>
<keyword evidence="9" id="KW-0030">Aminoacyl-tRNA synthetase</keyword>
<evidence type="ECO:0000313" key="13">
    <source>
        <dbReference type="Proteomes" id="UP000176377"/>
    </source>
</evidence>
<dbReference type="Pfam" id="PF03483">
    <property type="entry name" value="B3_4"/>
    <property type="match status" value="1"/>
</dbReference>
<accession>A0A1F6DAD7</accession>
<dbReference type="PROSITE" id="PS51447">
    <property type="entry name" value="FDX_ACB"/>
    <property type="match status" value="1"/>
</dbReference>
<dbReference type="EMBL" id="MFLA01000033">
    <property type="protein sequence ID" value="OGG58403.1"/>
    <property type="molecule type" value="Genomic_DNA"/>
</dbReference>
<evidence type="ECO:0000256" key="1">
    <source>
        <dbReference type="ARBA" id="ARBA00001946"/>
    </source>
</evidence>
<dbReference type="Pfam" id="PF03484">
    <property type="entry name" value="B5"/>
    <property type="match status" value="1"/>
</dbReference>
<dbReference type="InterPro" id="IPR005121">
    <property type="entry name" value="Fdx_antiC-bd"/>
</dbReference>
<dbReference type="SMART" id="SM00874">
    <property type="entry name" value="B5"/>
    <property type="match status" value="1"/>
</dbReference>
<evidence type="ECO:0000256" key="9">
    <source>
        <dbReference type="ARBA" id="ARBA00023146"/>
    </source>
</evidence>
<dbReference type="InterPro" id="IPR005147">
    <property type="entry name" value="tRNA_synthase_B5-dom"/>
</dbReference>
<evidence type="ECO:0000259" key="10">
    <source>
        <dbReference type="PROSITE" id="PS51447"/>
    </source>
</evidence>
<proteinExistence type="predicted"/>
<protein>
    <recommendedName>
        <fullName evidence="2">phenylalanine--tRNA ligase</fullName>
        <ecNumber evidence="2">6.1.1.20</ecNumber>
    </recommendedName>
</protein>
<dbReference type="Gene3D" id="3.50.40.10">
    <property type="entry name" value="Phenylalanyl-trna Synthetase, Chain B, domain 3"/>
    <property type="match status" value="1"/>
</dbReference>
<dbReference type="GO" id="GO:0009328">
    <property type="term" value="C:phenylalanine-tRNA ligase complex"/>
    <property type="evidence" value="ECO:0007669"/>
    <property type="project" value="TreeGrafter"/>
</dbReference>
<dbReference type="Pfam" id="PF03147">
    <property type="entry name" value="FDX-ACB"/>
    <property type="match status" value="1"/>
</dbReference>
<evidence type="ECO:0000256" key="2">
    <source>
        <dbReference type="ARBA" id="ARBA00012814"/>
    </source>
</evidence>
<dbReference type="InterPro" id="IPR005146">
    <property type="entry name" value="B3/B4_tRNA-bd"/>
</dbReference>
<evidence type="ECO:0000256" key="4">
    <source>
        <dbReference type="ARBA" id="ARBA00022723"/>
    </source>
</evidence>
<dbReference type="PROSITE" id="PS51483">
    <property type="entry name" value="B5"/>
    <property type="match status" value="1"/>
</dbReference>
<dbReference type="Gene3D" id="3.30.70.380">
    <property type="entry name" value="Ferrodoxin-fold anticodon-binding domain"/>
    <property type="match status" value="1"/>
</dbReference>
<comment type="caution">
    <text evidence="12">The sequence shown here is derived from an EMBL/GenBank/DDBJ whole genome shotgun (WGS) entry which is preliminary data.</text>
</comment>
<keyword evidence="7" id="KW-0460">Magnesium</keyword>
<dbReference type="Gene3D" id="3.30.56.10">
    <property type="match status" value="2"/>
</dbReference>
<dbReference type="InterPro" id="IPR009061">
    <property type="entry name" value="DNA-bd_dom_put_sf"/>
</dbReference>
<dbReference type="Pfam" id="PF17759">
    <property type="entry name" value="tRNA_synthFbeta"/>
    <property type="match status" value="1"/>
</dbReference>
<evidence type="ECO:0000256" key="3">
    <source>
        <dbReference type="ARBA" id="ARBA00022598"/>
    </source>
</evidence>
<keyword evidence="5" id="KW-0547">Nucleotide-binding</keyword>
<evidence type="ECO:0000259" key="11">
    <source>
        <dbReference type="PROSITE" id="PS51483"/>
    </source>
</evidence>
<gene>
    <name evidence="12" type="ORF">A2765_05650</name>
</gene>
<dbReference type="GO" id="GO:0000287">
    <property type="term" value="F:magnesium ion binding"/>
    <property type="evidence" value="ECO:0007669"/>
    <property type="project" value="InterPro"/>
</dbReference>
<dbReference type="InterPro" id="IPR020825">
    <property type="entry name" value="Phe-tRNA_synthase-like_B3/B4"/>
</dbReference>
<evidence type="ECO:0000256" key="8">
    <source>
        <dbReference type="ARBA" id="ARBA00022917"/>
    </source>
</evidence>
<sequence length="618" mass="67842">MKISRDWLQKYFHAPLPGAAELADALTFHAFEIEEVANVGLRKSHIDTVLDVKITPNRGHDCLSYRGIAKEISAILNIPLASDPLDVGLTKSHILEPVTDKVSVLIEDTELSPRYIAGLIKGVKVGSSPEWLAKRLEAMGQKSINNVVDATNFVMFNIGQPLHAFDAGKLHIGESLVTTEDSPMYAIEVRRAREGEKLHALDAKEYSLNPSMLVISDKNADAAIGIAGVKGGEAAGITEATQDIIIESANFNGASVRKTAKALNLRTDASSRFEQVIAPDLAGFGMRAAADLIMQLAGGELVGFADAYPTPRTPVQVVLHAGHPTKTLGIEVTPETIRDCFTRLGLPFEEKGDEFIVIAPFERLDITIPEDLIEEIARIIGYDKIPAKELPMPESAAAINQNFYWSDRVREELVAQGYSEVYTSVFADKGPKAVLNKVDSVRPALRGTLIDGLTETLKKNIQNKDLLGLKEVKIFEIGTIWSDEGEVLMIGMASEKGKATEKSLAEYISDTAAVYENHPVSGTERYQAFSRYPSITRDIALWVGGETSAEEAKEEIANAAGNLMIRIDLFDEFKKGDKVSYAFRLVFQSFEKTLTDDEINVEMENVYQAVKSRGWTVR</sequence>
<dbReference type="SUPFAM" id="SSF54991">
    <property type="entry name" value="Anticodon-binding domain of PheRS"/>
    <property type="match status" value="1"/>
</dbReference>
<evidence type="ECO:0000256" key="7">
    <source>
        <dbReference type="ARBA" id="ARBA00022842"/>
    </source>
</evidence>
<keyword evidence="8" id="KW-0648">Protein biosynthesis</keyword>
<dbReference type="GO" id="GO:0005524">
    <property type="term" value="F:ATP binding"/>
    <property type="evidence" value="ECO:0007669"/>
    <property type="project" value="UniProtKB-KW"/>
</dbReference>
<dbReference type="SUPFAM" id="SSF56037">
    <property type="entry name" value="PheT/TilS domain"/>
    <property type="match status" value="1"/>
</dbReference>
<dbReference type="GO" id="GO:0004826">
    <property type="term" value="F:phenylalanine-tRNA ligase activity"/>
    <property type="evidence" value="ECO:0007669"/>
    <property type="project" value="UniProtKB-EC"/>
</dbReference>
<dbReference type="InterPro" id="IPR041616">
    <property type="entry name" value="PheRS_beta_core"/>
</dbReference>
<dbReference type="InterPro" id="IPR036690">
    <property type="entry name" value="Fdx_antiC-bd_sf"/>
</dbReference>
<feature type="domain" description="B5" evidence="11">
    <location>
        <begin position="312"/>
        <end position="387"/>
    </location>
</feature>
<dbReference type="InterPro" id="IPR045864">
    <property type="entry name" value="aa-tRNA-synth_II/BPL/LPL"/>
</dbReference>
<dbReference type="PANTHER" id="PTHR10947:SF0">
    <property type="entry name" value="PHENYLALANINE--TRNA LIGASE BETA SUBUNIT"/>
    <property type="match status" value="1"/>
</dbReference>
<evidence type="ECO:0000256" key="6">
    <source>
        <dbReference type="ARBA" id="ARBA00022840"/>
    </source>
</evidence>
<dbReference type="SMART" id="SM00896">
    <property type="entry name" value="FDX-ACB"/>
    <property type="match status" value="1"/>
</dbReference>
<dbReference type="PANTHER" id="PTHR10947">
    <property type="entry name" value="PHENYLALANYL-TRNA SYNTHETASE BETA CHAIN AND LEUCINE-RICH REPEAT-CONTAINING PROTEIN 47"/>
    <property type="match status" value="1"/>
</dbReference>
<dbReference type="GO" id="GO:0003723">
    <property type="term" value="F:RNA binding"/>
    <property type="evidence" value="ECO:0007669"/>
    <property type="project" value="InterPro"/>
</dbReference>
<name>A0A1F6DAD7_9BACT</name>
<keyword evidence="3" id="KW-0436">Ligase</keyword>
<evidence type="ECO:0000256" key="5">
    <source>
        <dbReference type="ARBA" id="ARBA00022741"/>
    </source>
</evidence>
<evidence type="ECO:0000313" key="12">
    <source>
        <dbReference type="EMBL" id="OGG58403.1"/>
    </source>
</evidence>
<dbReference type="InterPro" id="IPR045060">
    <property type="entry name" value="Phe-tRNA-ligase_IIc_bsu"/>
</dbReference>
<dbReference type="AlphaFoldDB" id="A0A1F6DAD7"/>
<keyword evidence="4" id="KW-0479">Metal-binding</keyword>
<feature type="domain" description="FDX-ACB" evidence="10">
    <location>
        <begin position="530"/>
        <end position="618"/>
    </location>
</feature>
<dbReference type="Gene3D" id="3.30.930.10">
    <property type="entry name" value="Bira Bifunctional Protein, Domain 2"/>
    <property type="match status" value="1"/>
</dbReference>
<dbReference type="EC" id="6.1.1.20" evidence="2"/>
<dbReference type="GO" id="GO:0006432">
    <property type="term" value="P:phenylalanyl-tRNA aminoacylation"/>
    <property type="evidence" value="ECO:0007669"/>
    <property type="project" value="InterPro"/>
</dbReference>
<dbReference type="SUPFAM" id="SSF46955">
    <property type="entry name" value="Putative DNA-binding domain"/>
    <property type="match status" value="2"/>
</dbReference>
<comment type="cofactor">
    <cofactor evidence="1">
        <name>Mg(2+)</name>
        <dbReference type="ChEBI" id="CHEBI:18420"/>
    </cofactor>
</comment>